<evidence type="ECO:0000313" key="1">
    <source>
        <dbReference type="Proteomes" id="UP000095280"/>
    </source>
</evidence>
<dbReference type="Proteomes" id="UP000095280">
    <property type="component" value="Unplaced"/>
</dbReference>
<accession>A0A1I8FRI5</accession>
<organism evidence="1 2">
    <name type="scientific">Macrostomum lignano</name>
    <dbReference type="NCBI Taxonomy" id="282301"/>
    <lineage>
        <taxon>Eukaryota</taxon>
        <taxon>Metazoa</taxon>
        <taxon>Spiralia</taxon>
        <taxon>Lophotrochozoa</taxon>
        <taxon>Platyhelminthes</taxon>
        <taxon>Rhabditophora</taxon>
        <taxon>Macrostomorpha</taxon>
        <taxon>Macrostomida</taxon>
        <taxon>Macrostomidae</taxon>
        <taxon>Macrostomum</taxon>
    </lineage>
</organism>
<proteinExistence type="predicted"/>
<protein>
    <submittedName>
        <fullName evidence="2">Transposase</fullName>
    </submittedName>
</protein>
<sequence length="49" mass="5016">MAAESWGAAMHALRALKLCQIRRVQSAELAGLTVGKDATAASNASSSLT</sequence>
<evidence type="ECO:0000313" key="2">
    <source>
        <dbReference type="WBParaSite" id="maker-unitig_44722-snap-gene-0.2-mRNA-1"/>
    </source>
</evidence>
<name>A0A1I8FRI5_9PLAT</name>
<dbReference type="WBParaSite" id="maker-unitig_44722-snap-gene-0.2-mRNA-1">
    <property type="protein sequence ID" value="maker-unitig_44722-snap-gene-0.2-mRNA-1"/>
    <property type="gene ID" value="maker-unitig_44722-snap-gene-0.2"/>
</dbReference>
<keyword evidence="1" id="KW-1185">Reference proteome</keyword>
<dbReference type="AlphaFoldDB" id="A0A1I8FRI5"/>
<reference evidence="2" key="1">
    <citation type="submission" date="2016-11" db="UniProtKB">
        <authorList>
            <consortium name="WormBaseParasite"/>
        </authorList>
    </citation>
    <scope>IDENTIFICATION</scope>
</reference>